<dbReference type="InterPro" id="IPR008921">
    <property type="entry name" value="DNA_pol3_clamp-load_cplx_C"/>
</dbReference>
<dbReference type="InterPro" id="IPR032780">
    <property type="entry name" value="DNA_pol3_delt_C"/>
</dbReference>
<protein>
    <recommendedName>
        <fullName evidence="2 9">DNA polymerase III subunit delta</fullName>
        <ecNumber evidence="1 9">2.7.7.7</ecNumber>
    </recommendedName>
</protein>
<dbReference type="EMBL" id="PKUR01000003">
    <property type="protein sequence ID" value="PLW85837.1"/>
    <property type="molecule type" value="Genomic_DNA"/>
</dbReference>
<reference evidence="12 13" key="1">
    <citation type="submission" date="2018-01" db="EMBL/GenBank/DDBJ databases">
        <title>The draft genome sequence of Halioglobus japonicus S1-36.</title>
        <authorList>
            <person name="Du Z.-J."/>
            <person name="Shi M.-J."/>
        </authorList>
    </citation>
    <scope>NUCLEOTIDE SEQUENCE [LARGE SCALE GENOMIC DNA]</scope>
    <source>
        <strain evidence="12 13">S1-36</strain>
    </source>
</reference>
<dbReference type="Pfam" id="PF14840">
    <property type="entry name" value="DNA_pol3_delt_C"/>
    <property type="match status" value="1"/>
</dbReference>
<dbReference type="GO" id="GO:0009360">
    <property type="term" value="C:DNA polymerase III complex"/>
    <property type="evidence" value="ECO:0007669"/>
    <property type="project" value="UniProtKB-UniRule"/>
</dbReference>
<dbReference type="SUPFAM" id="SSF52540">
    <property type="entry name" value="P-loop containing nucleoside triphosphate hydrolases"/>
    <property type="match status" value="1"/>
</dbReference>
<sequence>MRLYPEKLAGHLKQQLLPVYLISGDEPLLVQECCDLVRKAARDAGCTDREIIDVVPRFKWDEILHSASSMSLFAERKLVEIRMPSGKPGADGSKALCEYLDMAAGSDDILLIVSGKIDKQSTNSKWYKALDKAAATVQIWPIEARDLPRWLQQRCSAAGLSIDNDALQLLCEQVEGNLLAAVQEVEKLKLLASDGQINAETITASVSNNARYNLFDMTDHALKGNAGTSLKMLHGLRGEGTEPAVALWALLREVRTLHQARQQVDAGQSPQQVLGGLRVWKNRMPLMQGALSRHNSVTLTALLEQASAVDGTIKGFAAGKPWDQLENLVLQLAASR</sequence>
<evidence type="ECO:0000256" key="2">
    <source>
        <dbReference type="ARBA" id="ARBA00017703"/>
    </source>
</evidence>
<dbReference type="SUPFAM" id="SSF48019">
    <property type="entry name" value="post-AAA+ oligomerization domain-like"/>
    <property type="match status" value="1"/>
</dbReference>
<keyword evidence="6" id="KW-0239">DNA-directed DNA polymerase</keyword>
<dbReference type="Gene3D" id="1.10.8.60">
    <property type="match status" value="1"/>
</dbReference>
<comment type="similarity">
    <text evidence="7">Belongs to the DNA polymerase HolA subunit family.</text>
</comment>
<keyword evidence="5" id="KW-0235">DNA replication</keyword>
<feature type="domain" description="DNA polymerase III subunit delta C-terminal" evidence="11">
    <location>
        <begin position="215"/>
        <end position="332"/>
    </location>
</feature>
<comment type="caution">
    <text evidence="12">The sequence shown here is derived from an EMBL/GenBank/DDBJ whole genome shotgun (WGS) entry which is preliminary data.</text>
</comment>
<keyword evidence="4" id="KW-0548">Nucleotidyltransferase</keyword>
<dbReference type="RefSeq" id="WP_084198566.1">
    <property type="nucleotide sequence ID" value="NZ_BMYL01000003.1"/>
</dbReference>
<evidence type="ECO:0000256" key="3">
    <source>
        <dbReference type="ARBA" id="ARBA00022679"/>
    </source>
</evidence>
<evidence type="ECO:0000256" key="9">
    <source>
        <dbReference type="NCBIfam" id="TIGR01128"/>
    </source>
</evidence>
<dbReference type="NCBIfam" id="TIGR01128">
    <property type="entry name" value="holA"/>
    <property type="match status" value="1"/>
</dbReference>
<accession>A0AAP8ME32</accession>
<keyword evidence="3" id="KW-0808">Transferase</keyword>
<feature type="domain" description="DNA polymerase III delta N-terminal" evidence="10">
    <location>
        <begin position="20"/>
        <end position="137"/>
    </location>
</feature>
<dbReference type="Gene3D" id="1.20.272.10">
    <property type="match status" value="1"/>
</dbReference>
<evidence type="ECO:0000259" key="11">
    <source>
        <dbReference type="Pfam" id="PF14840"/>
    </source>
</evidence>
<keyword evidence="13" id="KW-1185">Reference proteome</keyword>
<dbReference type="Proteomes" id="UP000235162">
    <property type="component" value="Unassembled WGS sequence"/>
</dbReference>
<evidence type="ECO:0000256" key="8">
    <source>
        <dbReference type="ARBA" id="ARBA00049244"/>
    </source>
</evidence>
<dbReference type="GO" id="GO:0003677">
    <property type="term" value="F:DNA binding"/>
    <property type="evidence" value="ECO:0007669"/>
    <property type="project" value="InterPro"/>
</dbReference>
<dbReference type="GO" id="GO:0003887">
    <property type="term" value="F:DNA-directed DNA polymerase activity"/>
    <property type="evidence" value="ECO:0007669"/>
    <property type="project" value="UniProtKB-UniRule"/>
</dbReference>
<dbReference type="Pfam" id="PF06144">
    <property type="entry name" value="DNA_pol3_delta"/>
    <property type="match status" value="1"/>
</dbReference>
<gene>
    <name evidence="12" type="ORF">C0029_14675</name>
</gene>
<dbReference type="PANTHER" id="PTHR34388">
    <property type="entry name" value="DNA POLYMERASE III SUBUNIT DELTA"/>
    <property type="match status" value="1"/>
</dbReference>
<dbReference type="InterPro" id="IPR010372">
    <property type="entry name" value="DNA_pol3_delta_N"/>
</dbReference>
<dbReference type="PANTHER" id="PTHR34388:SF1">
    <property type="entry name" value="DNA POLYMERASE III SUBUNIT DELTA"/>
    <property type="match status" value="1"/>
</dbReference>
<dbReference type="KEGG" id="hja:BST95_06120"/>
<evidence type="ECO:0000256" key="7">
    <source>
        <dbReference type="ARBA" id="ARBA00034754"/>
    </source>
</evidence>
<dbReference type="CDD" id="cd18138">
    <property type="entry name" value="HLD_clamp_pol_III_delta"/>
    <property type="match status" value="1"/>
</dbReference>
<comment type="catalytic activity">
    <reaction evidence="8">
        <text>DNA(n) + a 2'-deoxyribonucleoside 5'-triphosphate = DNA(n+1) + diphosphate</text>
        <dbReference type="Rhea" id="RHEA:22508"/>
        <dbReference type="Rhea" id="RHEA-COMP:17339"/>
        <dbReference type="Rhea" id="RHEA-COMP:17340"/>
        <dbReference type="ChEBI" id="CHEBI:33019"/>
        <dbReference type="ChEBI" id="CHEBI:61560"/>
        <dbReference type="ChEBI" id="CHEBI:173112"/>
        <dbReference type="EC" id="2.7.7.7"/>
    </reaction>
</comment>
<evidence type="ECO:0000313" key="12">
    <source>
        <dbReference type="EMBL" id="PLW85837.1"/>
    </source>
</evidence>
<dbReference type="Gene3D" id="3.40.50.300">
    <property type="entry name" value="P-loop containing nucleotide triphosphate hydrolases"/>
    <property type="match status" value="1"/>
</dbReference>
<dbReference type="EC" id="2.7.7.7" evidence="1 9"/>
<evidence type="ECO:0000259" key="10">
    <source>
        <dbReference type="Pfam" id="PF06144"/>
    </source>
</evidence>
<proteinExistence type="inferred from homology"/>
<evidence type="ECO:0000256" key="6">
    <source>
        <dbReference type="ARBA" id="ARBA00022932"/>
    </source>
</evidence>
<dbReference type="AlphaFoldDB" id="A0AAP8ME32"/>
<dbReference type="InterPro" id="IPR027417">
    <property type="entry name" value="P-loop_NTPase"/>
</dbReference>
<evidence type="ECO:0000256" key="5">
    <source>
        <dbReference type="ARBA" id="ARBA00022705"/>
    </source>
</evidence>
<name>A0AAP8ME32_9GAMM</name>
<evidence type="ECO:0000313" key="13">
    <source>
        <dbReference type="Proteomes" id="UP000235162"/>
    </source>
</evidence>
<evidence type="ECO:0000256" key="4">
    <source>
        <dbReference type="ARBA" id="ARBA00022695"/>
    </source>
</evidence>
<evidence type="ECO:0000256" key="1">
    <source>
        <dbReference type="ARBA" id="ARBA00012417"/>
    </source>
</evidence>
<organism evidence="12 13">
    <name type="scientific">Halioglobus japonicus</name>
    <dbReference type="NCBI Taxonomy" id="930805"/>
    <lineage>
        <taxon>Bacteria</taxon>
        <taxon>Pseudomonadati</taxon>
        <taxon>Pseudomonadota</taxon>
        <taxon>Gammaproteobacteria</taxon>
        <taxon>Cellvibrionales</taxon>
        <taxon>Halieaceae</taxon>
        <taxon>Halioglobus</taxon>
    </lineage>
</organism>
<dbReference type="GO" id="GO:0006261">
    <property type="term" value="P:DNA-templated DNA replication"/>
    <property type="evidence" value="ECO:0007669"/>
    <property type="project" value="TreeGrafter"/>
</dbReference>
<dbReference type="InterPro" id="IPR005790">
    <property type="entry name" value="DNA_polIII_delta"/>
</dbReference>